<dbReference type="EMBL" id="JAHDVG010000468">
    <property type="protein sequence ID" value="KAH1181588.1"/>
    <property type="molecule type" value="Genomic_DNA"/>
</dbReference>
<keyword evidence="2" id="KW-1185">Reference proteome</keyword>
<protein>
    <submittedName>
        <fullName evidence="1">Uncharacterized protein</fullName>
    </submittedName>
</protein>
<gene>
    <name evidence="1" type="ORF">KIL84_005314</name>
</gene>
<evidence type="ECO:0000313" key="2">
    <source>
        <dbReference type="Proteomes" id="UP000827986"/>
    </source>
</evidence>
<evidence type="ECO:0000313" key="1">
    <source>
        <dbReference type="EMBL" id="KAH1181588.1"/>
    </source>
</evidence>
<accession>A0A9D4B4X6</accession>
<dbReference type="Proteomes" id="UP000827986">
    <property type="component" value="Unassembled WGS sequence"/>
</dbReference>
<comment type="caution">
    <text evidence="1">The sequence shown here is derived from an EMBL/GenBank/DDBJ whole genome shotgun (WGS) entry which is preliminary data.</text>
</comment>
<name>A0A9D4B4X6_9SAUR</name>
<organism evidence="1 2">
    <name type="scientific">Mauremys mutica</name>
    <name type="common">yellowpond turtle</name>
    <dbReference type="NCBI Taxonomy" id="74926"/>
    <lineage>
        <taxon>Eukaryota</taxon>
        <taxon>Metazoa</taxon>
        <taxon>Chordata</taxon>
        <taxon>Craniata</taxon>
        <taxon>Vertebrata</taxon>
        <taxon>Euteleostomi</taxon>
        <taxon>Archelosauria</taxon>
        <taxon>Testudinata</taxon>
        <taxon>Testudines</taxon>
        <taxon>Cryptodira</taxon>
        <taxon>Durocryptodira</taxon>
        <taxon>Testudinoidea</taxon>
        <taxon>Geoemydidae</taxon>
        <taxon>Geoemydinae</taxon>
        <taxon>Mauremys</taxon>
    </lineage>
</organism>
<proteinExistence type="predicted"/>
<reference evidence="1" key="1">
    <citation type="submission" date="2021-09" db="EMBL/GenBank/DDBJ databases">
        <title>The genome of Mauremys mutica provides insights into the evolution of semi-aquatic lifestyle.</title>
        <authorList>
            <person name="Gong S."/>
            <person name="Gao Y."/>
        </authorList>
    </citation>
    <scope>NUCLEOTIDE SEQUENCE</scope>
    <source>
        <strain evidence="1">MM-2020</strain>
        <tissue evidence="1">Muscle</tissue>
    </source>
</reference>
<sequence>MHQTKSQSQDTRATDYLNLALYQCWDESSPRTVQMANTEMHTVARKANTREGPADQSHICNPIHIIEQHIPGNCHSSPD</sequence>
<feature type="non-terminal residue" evidence="1">
    <location>
        <position position="79"/>
    </location>
</feature>
<dbReference type="AlphaFoldDB" id="A0A9D4B4X6"/>